<keyword evidence="5" id="KW-1185">Reference proteome</keyword>
<comment type="subcellular location">
    <subcellularLocation>
        <location evidence="1">Secreted</location>
    </subcellularLocation>
</comment>
<reference evidence="4 5" key="1">
    <citation type="submission" date="2018-11" db="EMBL/GenBank/DDBJ databases">
        <authorList>
            <person name="Criscuolo A."/>
        </authorList>
    </citation>
    <scope>NUCLEOTIDE SEQUENCE [LARGE SCALE GENOMIC DNA]</scope>
    <source>
        <strain evidence="4">ACIP111625</strain>
    </source>
</reference>
<dbReference type="PRINTS" id="PR00313">
    <property type="entry name" value="CABNDNGRPT"/>
</dbReference>
<dbReference type="EMBL" id="UXAW01000048">
    <property type="protein sequence ID" value="VDC23723.1"/>
    <property type="molecule type" value="Genomic_DNA"/>
</dbReference>
<sequence length="384" mass="38578">MKHGKFRMPIKWLTRKIVNGLRGGKVGVHMLSLFGLLGALFAGAMIESVSVRAEEDHDETGDTAHEDDDPLTGGNLLDEDDSPEVDMAGGDPSLPQDDWPEVAPNTDGIVTSDLPGPAPVPVSLNGTGGDDLLDGSGAGDAISGGEGDDQINARGGDDTISGGGGADIVHAGEGDDLVSGGAGDDSLYGEDGNDTLSGDDGDDWLAGGQGDDLLTGGEGNDSLLGGSGNDTLYGGEGDDWLAGGEGDDLLTGGAGADTLDGGAGNDTLYGAFPEGDDAETDFLNGGEGDDQLWLGAGDYGHGGGGADEFILTQWLGEGGFATISDYDTAEDQIVLVYDPAAHPDPAISVQPTGDGSGSLIMLDGFVLAEVNGSVDPSEIRLLAA</sequence>
<protein>
    <submittedName>
        <fullName evidence="4">Hemolysin, chromosomal</fullName>
    </submittedName>
</protein>
<gene>
    <name evidence="4" type="primary">hlyA_1</name>
    <name evidence="4" type="ORF">XINFAN_01153</name>
</gene>
<name>A0A3P5WJ42_9RHOB</name>
<evidence type="ECO:0000256" key="1">
    <source>
        <dbReference type="ARBA" id="ARBA00004613"/>
    </source>
</evidence>
<dbReference type="Pfam" id="PF00353">
    <property type="entry name" value="HemolysinCabind"/>
    <property type="match status" value="5"/>
</dbReference>
<organism evidence="4 5">
    <name type="scientific">Pseudogemmobacter humi</name>
    <dbReference type="NCBI Taxonomy" id="2483812"/>
    <lineage>
        <taxon>Bacteria</taxon>
        <taxon>Pseudomonadati</taxon>
        <taxon>Pseudomonadota</taxon>
        <taxon>Alphaproteobacteria</taxon>
        <taxon>Rhodobacterales</taxon>
        <taxon>Paracoccaceae</taxon>
        <taxon>Pseudogemmobacter</taxon>
    </lineage>
</organism>
<dbReference type="PANTHER" id="PTHR38340">
    <property type="entry name" value="S-LAYER PROTEIN"/>
    <property type="match status" value="1"/>
</dbReference>
<feature type="region of interest" description="Disordered" evidence="3">
    <location>
        <begin position="52"/>
        <end position="257"/>
    </location>
</feature>
<dbReference type="PANTHER" id="PTHR38340:SF1">
    <property type="entry name" value="S-LAYER PROTEIN"/>
    <property type="match status" value="1"/>
</dbReference>
<feature type="compositionally biased region" description="Acidic residues" evidence="3">
    <location>
        <begin position="187"/>
        <end position="203"/>
    </location>
</feature>
<dbReference type="Proteomes" id="UP000277498">
    <property type="component" value="Unassembled WGS sequence"/>
</dbReference>
<dbReference type="InterPro" id="IPR050557">
    <property type="entry name" value="RTX_toxin/Mannuronan_C5-epim"/>
</dbReference>
<keyword evidence="2" id="KW-0964">Secreted</keyword>
<accession>A0A3P5WJ42</accession>
<dbReference type="InterPro" id="IPR001343">
    <property type="entry name" value="Hemolysn_Ca-bd"/>
</dbReference>
<dbReference type="GO" id="GO:0005509">
    <property type="term" value="F:calcium ion binding"/>
    <property type="evidence" value="ECO:0007669"/>
    <property type="project" value="InterPro"/>
</dbReference>
<dbReference type="GO" id="GO:0005576">
    <property type="term" value="C:extracellular region"/>
    <property type="evidence" value="ECO:0007669"/>
    <property type="project" value="UniProtKB-SubCell"/>
</dbReference>
<evidence type="ECO:0000256" key="3">
    <source>
        <dbReference type="SAM" id="MobiDB-lite"/>
    </source>
</evidence>
<evidence type="ECO:0000313" key="4">
    <source>
        <dbReference type="EMBL" id="VDC23723.1"/>
    </source>
</evidence>
<proteinExistence type="predicted"/>
<feature type="compositionally biased region" description="Gly residues" evidence="3">
    <location>
        <begin position="136"/>
        <end position="145"/>
    </location>
</feature>
<feature type="compositionally biased region" description="Basic and acidic residues" evidence="3">
    <location>
        <begin position="52"/>
        <end position="64"/>
    </location>
</feature>
<dbReference type="InterPro" id="IPR018511">
    <property type="entry name" value="Hemolysin-typ_Ca-bd_CS"/>
</dbReference>
<dbReference type="InterPro" id="IPR011049">
    <property type="entry name" value="Serralysin-like_metalloprot_C"/>
</dbReference>
<evidence type="ECO:0000256" key="2">
    <source>
        <dbReference type="ARBA" id="ARBA00022525"/>
    </source>
</evidence>
<dbReference type="Gene3D" id="2.150.10.10">
    <property type="entry name" value="Serralysin-like metalloprotease, C-terminal"/>
    <property type="match status" value="4"/>
</dbReference>
<dbReference type="AlphaFoldDB" id="A0A3P5WJ42"/>
<dbReference type="PROSITE" id="PS00330">
    <property type="entry name" value="HEMOLYSIN_CALCIUM"/>
    <property type="match status" value="4"/>
</dbReference>
<dbReference type="SUPFAM" id="SSF51120">
    <property type="entry name" value="beta-Roll"/>
    <property type="match status" value="3"/>
</dbReference>
<evidence type="ECO:0000313" key="5">
    <source>
        <dbReference type="Proteomes" id="UP000277498"/>
    </source>
</evidence>